<keyword evidence="3" id="KW-1185">Reference proteome</keyword>
<evidence type="ECO:0000256" key="1">
    <source>
        <dbReference type="SAM" id="Phobius"/>
    </source>
</evidence>
<name>A0ABP0YGT9_9ROSI</name>
<feature type="transmembrane region" description="Helical" evidence="1">
    <location>
        <begin position="146"/>
        <end position="164"/>
    </location>
</feature>
<dbReference type="EMBL" id="OZ021738">
    <property type="protein sequence ID" value="CAK9319606.1"/>
    <property type="molecule type" value="Genomic_DNA"/>
</dbReference>
<feature type="transmembrane region" description="Helical" evidence="1">
    <location>
        <begin position="108"/>
        <end position="134"/>
    </location>
</feature>
<sequence>MPMLHGLDYNPLPAQPVSPFLFPSHSLYYLPIPAVLSPPAPLSPLFFSLLTVKSKPCPSLYGHRRRRKINLFFLVGILLEIKNRRPYYDMHEKKTQLGHGKIDQVTVAVTAAALAVDLRSVAMLIVVAVSLLILPLVLPPLPPPPVLLLFVPVLIMSLLLFLALSPSQVPAEEHRVADGGGGQNSA</sequence>
<keyword evidence="1" id="KW-0812">Transmembrane</keyword>
<protein>
    <submittedName>
        <fullName evidence="2">Uncharacterized protein</fullName>
    </submittedName>
</protein>
<dbReference type="Proteomes" id="UP001642487">
    <property type="component" value="Chromosome 4"/>
</dbReference>
<keyword evidence="1" id="KW-1133">Transmembrane helix</keyword>
<evidence type="ECO:0000313" key="2">
    <source>
        <dbReference type="EMBL" id="CAK9319606.1"/>
    </source>
</evidence>
<reference evidence="2 3" key="1">
    <citation type="submission" date="2024-03" db="EMBL/GenBank/DDBJ databases">
        <authorList>
            <person name="Gkanogiannis A."/>
            <person name="Becerra Lopez-Lavalle L."/>
        </authorList>
    </citation>
    <scope>NUCLEOTIDE SEQUENCE [LARGE SCALE GENOMIC DNA]</scope>
</reference>
<dbReference type="PANTHER" id="PTHR38928">
    <property type="entry name" value="ARGOS7"/>
    <property type="match status" value="1"/>
</dbReference>
<dbReference type="PANTHER" id="PTHR38928:SF8">
    <property type="entry name" value="TRANSMEMBRANE PROTEIN"/>
    <property type="match status" value="1"/>
</dbReference>
<feature type="transmembrane region" description="Helical" evidence="1">
    <location>
        <begin position="28"/>
        <end position="50"/>
    </location>
</feature>
<organism evidence="2 3">
    <name type="scientific">Citrullus colocynthis</name>
    <name type="common">colocynth</name>
    <dbReference type="NCBI Taxonomy" id="252529"/>
    <lineage>
        <taxon>Eukaryota</taxon>
        <taxon>Viridiplantae</taxon>
        <taxon>Streptophyta</taxon>
        <taxon>Embryophyta</taxon>
        <taxon>Tracheophyta</taxon>
        <taxon>Spermatophyta</taxon>
        <taxon>Magnoliopsida</taxon>
        <taxon>eudicotyledons</taxon>
        <taxon>Gunneridae</taxon>
        <taxon>Pentapetalae</taxon>
        <taxon>rosids</taxon>
        <taxon>fabids</taxon>
        <taxon>Cucurbitales</taxon>
        <taxon>Cucurbitaceae</taxon>
        <taxon>Benincaseae</taxon>
        <taxon>Citrullus</taxon>
    </lineage>
</organism>
<keyword evidence="1" id="KW-0472">Membrane</keyword>
<evidence type="ECO:0000313" key="3">
    <source>
        <dbReference type="Proteomes" id="UP001642487"/>
    </source>
</evidence>
<proteinExistence type="predicted"/>
<gene>
    <name evidence="2" type="ORF">CITCOLO1_LOCUS11618</name>
</gene>
<accession>A0ABP0YGT9</accession>